<comment type="subcellular location">
    <subcellularLocation>
        <location evidence="1">Nucleus</location>
    </subcellularLocation>
</comment>
<gene>
    <name evidence="5" type="primary">LOC115888453</name>
</gene>
<dbReference type="KEGG" id="soy:115888453"/>
<dbReference type="InterPro" id="IPR004210">
    <property type="entry name" value="BESS_motif"/>
</dbReference>
<feature type="domain" description="BESS" evidence="3">
    <location>
        <begin position="209"/>
        <end position="248"/>
    </location>
</feature>
<feature type="domain" description="MADF" evidence="2">
    <location>
        <begin position="11"/>
        <end position="112"/>
    </location>
</feature>
<keyword evidence="1" id="KW-0539">Nucleus</keyword>
<dbReference type="PANTHER" id="PTHR12243:SF69">
    <property type="entry name" value="SI:CH73-59F11.3"/>
    <property type="match status" value="1"/>
</dbReference>
<evidence type="ECO:0000313" key="5">
    <source>
        <dbReference type="RefSeq" id="XP_030764056.1"/>
    </source>
</evidence>
<organism evidence="4 5">
    <name type="scientific">Sitophilus oryzae</name>
    <name type="common">Rice weevil</name>
    <name type="synonym">Curculio oryzae</name>
    <dbReference type="NCBI Taxonomy" id="7048"/>
    <lineage>
        <taxon>Eukaryota</taxon>
        <taxon>Metazoa</taxon>
        <taxon>Ecdysozoa</taxon>
        <taxon>Arthropoda</taxon>
        <taxon>Hexapoda</taxon>
        <taxon>Insecta</taxon>
        <taxon>Pterygota</taxon>
        <taxon>Neoptera</taxon>
        <taxon>Endopterygota</taxon>
        <taxon>Coleoptera</taxon>
        <taxon>Polyphaga</taxon>
        <taxon>Cucujiformia</taxon>
        <taxon>Curculionidae</taxon>
        <taxon>Dryophthorinae</taxon>
        <taxon>Sitophilus</taxon>
    </lineage>
</organism>
<evidence type="ECO:0000259" key="3">
    <source>
        <dbReference type="PROSITE" id="PS51031"/>
    </source>
</evidence>
<dbReference type="PROSITE" id="PS51029">
    <property type="entry name" value="MADF"/>
    <property type="match status" value="1"/>
</dbReference>
<proteinExistence type="predicted"/>
<dbReference type="InterPro" id="IPR006578">
    <property type="entry name" value="MADF-dom"/>
</dbReference>
<dbReference type="OrthoDB" id="6616165at2759"/>
<dbReference type="InParanoid" id="A0A6J2YL88"/>
<dbReference type="InterPro" id="IPR039353">
    <property type="entry name" value="TF_Adf1"/>
</dbReference>
<keyword evidence="4" id="KW-1185">Reference proteome</keyword>
<dbReference type="GeneID" id="115888453"/>
<dbReference type="GO" id="GO:0003677">
    <property type="term" value="F:DNA binding"/>
    <property type="evidence" value="ECO:0007669"/>
    <property type="project" value="InterPro"/>
</dbReference>
<dbReference type="GO" id="GO:0006357">
    <property type="term" value="P:regulation of transcription by RNA polymerase II"/>
    <property type="evidence" value="ECO:0007669"/>
    <property type="project" value="TreeGrafter"/>
</dbReference>
<evidence type="ECO:0000313" key="4">
    <source>
        <dbReference type="Proteomes" id="UP000504635"/>
    </source>
</evidence>
<evidence type="ECO:0000259" key="2">
    <source>
        <dbReference type="PROSITE" id="PS51029"/>
    </source>
</evidence>
<accession>A0A6J2YL88</accession>
<dbReference type="SMART" id="SM00595">
    <property type="entry name" value="MADF"/>
    <property type="match status" value="1"/>
</dbReference>
<dbReference type="Pfam" id="PF10545">
    <property type="entry name" value="MADF_DNA_bdg"/>
    <property type="match status" value="1"/>
</dbReference>
<sequence>MSLKPVINASSLIEEVKKRPCIYDQKAAHGNQEMKMQAWRDIGVALFKNWSGYSSTEKEGIIRDMQTKWKSIRDNFSRQLRIQEQVKAGVLSEPSKKYVYMDQLSFLIGLIHKRERIQLTLDDSRDSSDTVYALDDTKPICAVSSAESVQEPTQSVQFVPIQPKPSFSTSTTIDFNPLNTDCSEPALKRVARSLDELVAIEKDDKADDPMGNKKFLLSLLPFLKKLPDDVNLEVRLQLMSVLQTYTSGKTF</sequence>
<reference evidence="5" key="1">
    <citation type="submission" date="2025-08" db="UniProtKB">
        <authorList>
            <consortium name="RefSeq"/>
        </authorList>
    </citation>
    <scope>IDENTIFICATION</scope>
    <source>
        <tissue evidence="5">Gonads</tissue>
    </source>
</reference>
<protein>
    <submittedName>
        <fullName evidence="5">Uncharacterized protein LOC115888453</fullName>
    </submittedName>
</protein>
<dbReference type="Proteomes" id="UP000504635">
    <property type="component" value="Unplaced"/>
</dbReference>
<dbReference type="AlphaFoldDB" id="A0A6J2YL88"/>
<dbReference type="GO" id="GO:0005634">
    <property type="term" value="C:nucleus"/>
    <property type="evidence" value="ECO:0007669"/>
    <property type="project" value="UniProtKB-SubCell"/>
</dbReference>
<dbReference type="PROSITE" id="PS51031">
    <property type="entry name" value="BESS"/>
    <property type="match status" value="1"/>
</dbReference>
<dbReference type="PANTHER" id="PTHR12243">
    <property type="entry name" value="MADF DOMAIN TRANSCRIPTION FACTOR"/>
    <property type="match status" value="1"/>
</dbReference>
<dbReference type="Pfam" id="PF02944">
    <property type="entry name" value="BESS"/>
    <property type="match status" value="1"/>
</dbReference>
<evidence type="ECO:0000256" key="1">
    <source>
        <dbReference type="PROSITE-ProRule" id="PRU00371"/>
    </source>
</evidence>
<name>A0A6J2YL88_SITOR</name>
<dbReference type="RefSeq" id="XP_030764056.1">
    <property type="nucleotide sequence ID" value="XM_030908196.1"/>
</dbReference>
<dbReference type="GO" id="GO:0005667">
    <property type="term" value="C:transcription regulator complex"/>
    <property type="evidence" value="ECO:0007669"/>
    <property type="project" value="TreeGrafter"/>
</dbReference>